<name>U6GPS0_EIMAC</name>
<protein>
    <submittedName>
        <fullName evidence="1">Uncharacterized protein</fullName>
    </submittedName>
</protein>
<dbReference type="RefSeq" id="XP_013248319.1">
    <property type="nucleotide sequence ID" value="XM_013392865.1"/>
</dbReference>
<sequence>VDKLGQARHPCIRIEVWAKKCDKAIQEKLAKDMEKCFATKLDGTIGSAPRGDWKSHASR</sequence>
<feature type="non-terminal residue" evidence="1">
    <location>
        <position position="1"/>
    </location>
</feature>
<dbReference type="AlphaFoldDB" id="U6GPS0"/>
<reference evidence="1" key="1">
    <citation type="submission" date="2013-10" db="EMBL/GenBank/DDBJ databases">
        <title>Genomic analysis of the causative agents of coccidiosis in chickens.</title>
        <authorList>
            <person name="Reid A.J."/>
            <person name="Blake D."/>
            <person name="Billington K."/>
            <person name="Browne H."/>
            <person name="Dunn M."/>
            <person name="Hung S."/>
            <person name="Kawahara F."/>
            <person name="Miranda-Saavedra D."/>
            <person name="Mourier T."/>
            <person name="Nagra H."/>
            <person name="Otto T.D."/>
            <person name="Rawlings N."/>
            <person name="Sanchez A."/>
            <person name="Sanders M."/>
            <person name="Subramaniam C."/>
            <person name="Tay Y."/>
            <person name="Dear P."/>
            <person name="Doerig C."/>
            <person name="Gruber A."/>
            <person name="Parkinson J."/>
            <person name="Shirley M."/>
            <person name="Wan K.L."/>
            <person name="Berriman M."/>
            <person name="Tomley F."/>
            <person name="Pain A."/>
        </authorList>
    </citation>
    <scope>NUCLEOTIDE SEQUENCE</scope>
    <source>
        <strain evidence="1">Houghton</strain>
    </source>
</reference>
<dbReference type="OrthoDB" id="590761at2759"/>
<accession>U6GPS0</accession>
<evidence type="ECO:0000313" key="2">
    <source>
        <dbReference type="Proteomes" id="UP000018050"/>
    </source>
</evidence>
<dbReference type="VEuPathDB" id="ToxoDB:EAH_00065310"/>
<organism evidence="1 2">
    <name type="scientific">Eimeria acervulina</name>
    <name type="common">Coccidian parasite</name>
    <dbReference type="NCBI Taxonomy" id="5801"/>
    <lineage>
        <taxon>Eukaryota</taxon>
        <taxon>Sar</taxon>
        <taxon>Alveolata</taxon>
        <taxon>Apicomplexa</taxon>
        <taxon>Conoidasida</taxon>
        <taxon>Coccidia</taxon>
        <taxon>Eucoccidiorida</taxon>
        <taxon>Eimeriorina</taxon>
        <taxon>Eimeriidae</taxon>
        <taxon>Eimeria</taxon>
    </lineage>
</organism>
<evidence type="ECO:0000313" key="1">
    <source>
        <dbReference type="EMBL" id="CDI82190.1"/>
    </source>
</evidence>
<dbReference type="Proteomes" id="UP000018050">
    <property type="component" value="Unassembled WGS sequence"/>
</dbReference>
<dbReference type="GeneID" id="25274601"/>
<dbReference type="EMBL" id="HG672132">
    <property type="protein sequence ID" value="CDI82190.1"/>
    <property type="molecule type" value="Genomic_DNA"/>
</dbReference>
<gene>
    <name evidence="1" type="ORF">EAH_00065310</name>
</gene>
<keyword evidence="2" id="KW-1185">Reference proteome</keyword>
<reference evidence="1" key="2">
    <citation type="submission" date="2013-10" db="EMBL/GenBank/DDBJ databases">
        <authorList>
            <person name="Aslett M."/>
        </authorList>
    </citation>
    <scope>NUCLEOTIDE SEQUENCE</scope>
    <source>
        <strain evidence="1">Houghton</strain>
    </source>
</reference>
<proteinExistence type="predicted"/>